<dbReference type="GO" id="GO:0031623">
    <property type="term" value="P:receptor internalization"/>
    <property type="evidence" value="ECO:0007669"/>
    <property type="project" value="TreeGrafter"/>
</dbReference>
<dbReference type="GO" id="GO:0003924">
    <property type="term" value="F:GTPase activity"/>
    <property type="evidence" value="ECO:0007669"/>
    <property type="project" value="InterPro"/>
</dbReference>
<dbReference type="InterPro" id="IPR001401">
    <property type="entry name" value="Dynamin_GTPase"/>
</dbReference>
<feature type="domain" description="Dynamin-type G" evidence="2">
    <location>
        <begin position="59"/>
        <end position="246"/>
    </location>
</feature>
<reference evidence="3" key="2">
    <citation type="submission" date="2021-10" db="EMBL/GenBank/DDBJ databases">
        <title>Phylogenomics reveals ancestral predisposition of the termite-cultivated fungus Termitomyces towards a domesticated lifestyle.</title>
        <authorList>
            <person name="Auxier B."/>
            <person name="Grum-Grzhimaylo A."/>
            <person name="Cardenas M.E."/>
            <person name="Lodge J.D."/>
            <person name="Laessoe T."/>
            <person name="Pedersen O."/>
            <person name="Smith M.E."/>
            <person name="Kuyper T.W."/>
            <person name="Franco-Molano E.A."/>
            <person name="Baroni T.J."/>
            <person name="Aanen D.K."/>
        </authorList>
    </citation>
    <scope>NUCLEOTIDE SEQUENCE</scope>
    <source>
        <strain evidence="3">AP01</strain>
        <tissue evidence="3">Mycelium</tissue>
    </source>
</reference>
<evidence type="ECO:0000259" key="2">
    <source>
        <dbReference type="PROSITE" id="PS51718"/>
    </source>
</evidence>
<dbReference type="OrthoDB" id="5061070at2759"/>
<name>A0A9P7G013_9AGAR</name>
<dbReference type="GO" id="GO:0005886">
    <property type="term" value="C:plasma membrane"/>
    <property type="evidence" value="ECO:0007669"/>
    <property type="project" value="TreeGrafter"/>
</dbReference>
<evidence type="ECO:0000256" key="1">
    <source>
        <dbReference type="SAM" id="MobiDB-lite"/>
    </source>
</evidence>
<dbReference type="InterPro" id="IPR022812">
    <property type="entry name" value="Dynamin"/>
</dbReference>
<proteinExistence type="predicted"/>
<dbReference type="InterPro" id="IPR045063">
    <property type="entry name" value="Dynamin_N"/>
</dbReference>
<dbReference type="InterPro" id="IPR027417">
    <property type="entry name" value="P-loop_NTPase"/>
</dbReference>
<dbReference type="GO" id="GO:0008017">
    <property type="term" value="F:microtubule binding"/>
    <property type="evidence" value="ECO:0007669"/>
    <property type="project" value="TreeGrafter"/>
</dbReference>
<dbReference type="PRINTS" id="PR00195">
    <property type="entry name" value="DYNAMIN"/>
</dbReference>
<evidence type="ECO:0000313" key="3">
    <source>
        <dbReference type="EMBL" id="KAG5640431.1"/>
    </source>
</evidence>
<keyword evidence="4" id="KW-1185">Reference proteome</keyword>
<dbReference type="Proteomes" id="UP000775547">
    <property type="component" value="Unassembled WGS sequence"/>
</dbReference>
<comment type="caution">
    <text evidence="3">The sequence shown here is derived from an EMBL/GenBank/DDBJ whole genome shotgun (WGS) entry which is preliminary data.</text>
</comment>
<dbReference type="GO" id="GO:0005525">
    <property type="term" value="F:GTP binding"/>
    <property type="evidence" value="ECO:0007669"/>
    <property type="project" value="InterPro"/>
</dbReference>
<dbReference type="SMART" id="SM00053">
    <property type="entry name" value="DYNc"/>
    <property type="match status" value="1"/>
</dbReference>
<dbReference type="PROSITE" id="PS51718">
    <property type="entry name" value="G_DYNAMIN_2"/>
    <property type="match status" value="1"/>
</dbReference>
<dbReference type="GO" id="GO:0005737">
    <property type="term" value="C:cytoplasm"/>
    <property type="evidence" value="ECO:0007669"/>
    <property type="project" value="TreeGrafter"/>
</dbReference>
<organism evidence="3 4">
    <name type="scientific">Asterophora parasitica</name>
    <dbReference type="NCBI Taxonomy" id="117018"/>
    <lineage>
        <taxon>Eukaryota</taxon>
        <taxon>Fungi</taxon>
        <taxon>Dikarya</taxon>
        <taxon>Basidiomycota</taxon>
        <taxon>Agaricomycotina</taxon>
        <taxon>Agaricomycetes</taxon>
        <taxon>Agaricomycetidae</taxon>
        <taxon>Agaricales</taxon>
        <taxon>Tricholomatineae</taxon>
        <taxon>Lyophyllaceae</taxon>
        <taxon>Asterophora</taxon>
    </lineage>
</organism>
<evidence type="ECO:0000313" key="4">
    <source>
        <dbReference type="Proteomes" id="UP000775547"/>
    </source>
</evidence>
<dbReference type="InterPro" id="IPR030381">
    <property type="entry name" value="G_DYNAMIN_dom"/>
</dbReference>
<dbReference type="AlphaFoldDB" id="A0A9P7G013"/>
<reference evidence="3" key="1">
    <citation type="submission" date="2020-07" db="EMBL/GenBank/DDBJ databases">
        <authorList>
            <person name="Nieuwenhuis M."/>
            <person name="Van De Peppel L.J.J."/>
        </authorList>
    </citation>
    <scope>NUCLEOTIDE SEQUENCE</scope>
    <source>
        <strain evidence="3">AP01</strain>
        <tissue evidence="3">Mycelium</tissue>
    </source>
</reference>
<accession>A0A9P7G013</accession>
<dbReference type="EMBL" id="JABCKV010000738">
    <property type="protein sequence ID" value="KAG5640431.1"/>
    <property type="molecule type" value="Genomic_DNA"/>
</dbReference>
<sequence>MLGRRFTRGRGKKGNEGNGSSTLPDSPTDRTLFETSYARRCKELMDLNKDLAALGAGSFLDLPRLAVIGSQSAGKSSLVEAVSGISVPRESGTCTRCPMECSMSTSAKSWSCSISLQISDNADGTPLAAPQTISFVSDLTDKSHVGLWLIRTQAAILNRHLPYGDFKTKSEVELKKAPDPKSLPFSKNMVLIEVKDPDSTDLSFIDLPGLIQNSALNDIALIQNLVESHIEGENTLILATIPMTGE</sequence>
<dbReference type="SUPFAM" id="SSF52540">
    <property type="entry name" value="P-loop containing nucleoside triphosphate hydrolases"/>
    <property type="match status" value="1"/>
</dbReference>
<dbReference type="PANTHER" id="PTHR11566">
    <property type="entry name" value="DYNAMIN"/>
    <property type="match status" value="1"/>
</dbReference>
<dbReference type="Gene3D" id="3.40.50.300">
    <property type="entry name" value="P-loop containing nucleotide triphosphate hydrolases"/>
    <property type="match status" value="1"/>
</dbReference>
<feature type="compositionally biased region" description="Basic residues" evidence="1">
    <location>
        <begin position="1"/>
        <end position="12"/>
    </location>
</feature>
<protein>
    <recommendedName>
        <fullName evidence="2">Dynamin-type G domain-containing protein</fullName>
    </recommendedName>
</protein>
<dbReference type="GO" id="GO:0005874">
    <property type="term" value="C:microtubule"/>
    <property type="evidence" value="ECO:0007669"/>
    <property type="project" value="TreeGrafter"/>
</dbReference>
<dbReference type="Pfam" id="PF00350">
    <property type="entry name" value="Dynamin_N"/>
    <property type="match status" value="1"/>
</dbReference>
<feature type="region of interest" description="Disordered" evidence="1">
    <location>
        <begin position="1"/>
        <end position="30"/>
    </location>
</feature>
<dbReference type="PANTHER" id="PTHR11566:SF131">
    <property type="entry name" value="GTPASE, PUTATIVE (AFU_ORTHOLOGUE AFUA_6G07630)-RELATED"/>
    <property type="match status" value="1"/>
</dbReference>
<gene>
    <name evidence="3" type="ORF">DXG03_008697</name>
</gene>